<dbReference type="Gene3D" id="3.40.50.620">
    <property type="entry name" value="HUPs"/>
    <property type="match status" value="1"/>
</dbReference>
<keyword evidence="4" id="KW-0067">ATP-binding</keyword>
<feature type="binding site" evidence="4">
    <location>
        <position position="154"/>
    </location>
    <ligand>
        <name>ATP</name>
        <dbReference type="ChEBI" id="CHEBI:30616"/>
    </ligand>
</feature>
<feature type="binding site" evidence="4">
    <location>
        <position position="104"/>
    </location>
    <ligand>
        <name>ATP</name>
        <dbReference type="ChEBI" id="CHEBI:30616"/>
    </ligand>
</feature>
<dbReference type="AlphaFoldDB" id="A0A0R2JPN4"/>
<evidence type="ECO:0000256" key="1">
    <source>
        <dbReference type="ARBA" id="ARBA00022598"/>
    </source>
</evidence>
<comment type="caution">
    <text evidence="5">The sequence shown here is derived from an EMBL/GenBank/DDBJ whole genome shotgun (WGS) entry which is preliminary data.</text>
</comment>
<comment type="caution">
    <text evidence="4">Lacks conserved residue(s) required for the propagation of feature annotation.</text>
</comment>
<dbReference type="GO" id="GO:0005524">
    <property type="term" value="F:ATP binding"/>
    <property type="evidence" value="ECO:0007669"/>
    <property type="project" value="UniProtKB-KW"/>
</dbReference>
<gene>
    <name evidence="4" type="primary">tmcAL</name>
    <name evidence="5" type="ORF">IV52_GL000491</name>
</gene>
<dbReference type="NCBIfam" id="NF010191">
    <property type="entry name" value="PRK13670.1"/>
    <property type="match status" value="1"/>
</dbReference>
<name>A0A0R2JPN4_9LACO</name>
<dbReference type="SUPFAM" id="SSF52374">
    <property type="entry name" value="Nucleotidylyl transferase"/>
    <property type="match status" value="1"/>
</dbReference>
<dbReference type="GeneID" id="61250372"/>
<comment type="subcellular location">
    <subcellularLocation>
        <location evidence="4">Cytoplasm</location>
    </subcellularLocation>
</comment>
<evidence type="ECO:0000256" key="2">
    <source>
        <dbReference type="ARBA" id="ARBA00022694"/>
    </source>
</evidence>
<dbReference type="GO" id="GO:0016879">
    <property type="term" value="F:ligase activity, forming carbon-nitrogen bonds"/>
    <property type="evidence" value="ECO:0007669"/>
    <property type="project" value="UniProtKB-UniRule"/>
</dbReference>
<keyword evidence="4" id="KW-0963">Cytoplasm</keyword>
<dbReference type="STRING" id="53444.AYR59_05905"/>
<dbReference type="PATRIC" id="fig|1122148.6.peg.511"/>
<comment type="function">
    <text evidence="4">Catalyzes the formation of N(4)-acetylcytidine (ac(4)C) at the wobble position of elongator tRNA(Met), using acetate and ATP as substrates. First activates an acetate ion to form acetyladenylate (Ac-AMP) and then transfers the acetyl group to tRNA to form ac(4)C34.</text>
</comment>
<evidence type="ECO:0000256" key="3">
    <source>
        <dbReference type="ARBA" id="ARBA00022884"/>
    </source>
</evidence>
<dbReference type="GO" id="GO:0006400">
    <property type="term" value="P:tRNA modification"/>
    <property type="evidence" value="ECO:0007669"/>
    <property type="project" value="UniProtKB-UniRule"/>
</dbReference>
<dbReference type="PANTHER" id="PTHR37825">
    <property type="entry name" value="TRNA(MET) CYTIDINE ACETATE LIGASE"/>
    <property type="match status" value="1"/>
</dbReference>
<feature type="binding site" evidence="4">
    <location>
        <begin position="10"/>
        <end position="23"/>
    </location>
    <ligand>
        <name>ATP</name>
        <dbReference type="ChEBI" id="CHEBI:30616"/>
    </ligand>
</feature>
<evidence type="ECO:0000313" key="6">
    <source>
        <dbReference type="Proteomes" id="UP000051565"/>
    </source>
</evidence>
<keyword evidence="1 4" id="KW-0436">Ligase</keyword>
<organism evidence="5 6">
    <name type="scientific">Fructilactobacillus lindneri DSM 20690 = JCM 11027</name>
    <dbReference type="NCBI Taxonomy" id="1122148"/>
    <lineage>
        <taxon>Bacteria</taxon>
        <taxon>Bacillati</taxon>
        <taxon>Bacillota</taxon>
        <taxon>Bacilli</taxon>
        <taxon>Lactobacillales</taxon>
        <taxon>Lactobacillaceae</taxon>
        <taxon>Fructilactobacillus</taxon>
    </lineage>
</organism>
<dbReference type="GO" id="GO:0000049">
    <property type="term" value="F:tRNA binding"/>
    <property type="evidence" value="ECO:0007669"/>
    <property type="project" value="UniProtKB-KW"/>
</dbReference>
<dbReference type="NCBIfam" id="TIGR00125">
    <property type="entry name" value="cyt_tran_rel"/>
    <property type="match status" value="1"/>
</dbReference>
<comment type="catalytic activity">
    <reaction evidence="4">
        <text>cytidine(34) in elongator tRNA(Met) + acetate + ATP = N(4)-acetylcytidine(34) in elongator tRNA(Met) + AMP + diphosphate</text>
        <dbReference type="Rhea" id="RHEA:58144"/>
        <dbReference type="Rhea" id="RHEA-COMP:10693"/>
        <dbReference type="Rhea" id="RHEA-COMP:10694"/>
        <dbReference type="ChEBI" id="CHEBI:30089"/>
        <dbReference type="ChEBI" id="CHEBI:30616"/>
        <dbReference type="ChEBI" id="CHEBI:33019"/>
        <dbReference type="ChEBI" id="CHEBI:74900"/>
        <dbReference type="ChEBI" id="CHEBI:82748"/>
        <dbReference type="ChEBI" id="CHEBI:456215"/>
    </reaction>
</comment>
<feature type="binding site" evidence="4">
    <location>
        <position position="179"/>
    </location>
    <ligand>
        <name>ATP</name>
        <dbReference type="ChEBI" id="CHEBI:30616"/>
    </ligand>
</feature>
<keyword evidence="4" id="KW-0547">Nucleotide-binding</keyword>
<dbReference type="InterPro" id="IPR008513">
    <property type="entry name" value="tRNA(Met)_cyd_acetate_ligase"/>
</dbReference>
<dbReference type="EC" id="6.3.4.-" evidence="4"/>
<reference evidence="5 6" key="1">
    <citation type="journal article" date="2015" name="Genome Announc.">
        <title>Expanding the biotechnology potential of lactobacilli through comparative genomics of 213 strains and associated genera.</title>
        <authorList>
            <person name="Sun Z."/>
            <person name="Harris H.M."/>
            <person name="McCann A."/>
            <person name="Guo C."/>
            <person name="Argimon S."/>
            <person name="Zhang W."/>
            <person name="Yang X."/>
            <person name="Jeffery I.B."/>
            <person name="Cooney J.C."/>
            <person name="Kagawa T.F."/>
            <person name="Liu W."/>
            <person name="Song Y."/>
            <person name="Salvetti E."/>
            <person name="Wrobel A."/>
            <person name="Rasinkangas P."/>
            <person name="Parkhill J."/>
            <person name="Rea M.C."/>
            <person name="O'Sullivan O."/>
            <person name="Ritari J."/>
            <person name="Douillard F.P."/>
            <person name="Paul Ross R."/>
            <person name="Yang R."/>
            <person name="Briner A.E."/>
            <person name="Felis G.E."/>
            <person name="de Vos W.M."/>
            <person name="Barrangou R."/>
            <person name="Klaenhammer T.R."/>
            <person name="Caufield P.W."/>
            <person name="Cui Y."/>
            <person name="Zhang H."/>
            <person name="O'Toole P.W."/>
        </authorList>
    </citation>
    <scope>NUCLEOTIDE SEQUENCE [LARGE SCALE GENOMIC DNA]</scope>
    <source>
        <strain evidence="5 6">DSM 20690</strain>
    </source>
</reference>
<dbReference type="GO" id="GO:0005737">
    <property type="term" value="C:cytoplasm"/>
    <property type="evidence" value="ECO:0007669"/>
    <property type="project" value="UniProtKB-SubCell"/>
</dbReference>
<keyword evidence="4" id="KW-0820">tRNA-binding</keyword>
<dbReference type="PANTHER" id="PTHR37825:SF1">
    <property type="entry name" value="TRNA(MET) CYTIDINE ACETATE LIGASE"/>
    <property type="match status" value="1"/>
</dbReference>
<dbReference type="InterPro" id="IPR004821">
    <property type="entry name" value="Cyt_trans-like"/>
</dbReference>
<dbReference type="OrthoDB" id="9769796at2"/>
<dbReference type="InterPro" id="IPR014729">
    <property type="entry name" value="Rossmann-like_a/b/a_fold"/>
</dbReference>
<evidence type="ECO:0000313" key="5">
    <source>
        <dbReference type="EMBL" id="KRN79086.1"/>
    </source>
</evidence>
<keyword evidence="6" id="KW-1185">Reference proteome</keyword>
<proteinExistence type="inferred from homology"/>
<protein>
    <recommendedName>
        <fullName evidence="4">tRNA(Met) cytidine acetate ligase</fullName>
        <ecNumber evidence="4">6.3.4.-</ecNumber>
    </recommendedName>
</protein>
<accession>A0A0R2JPN4</accession>
<dbReference type="RefSeq" id="WP_054646247.1">
    <property type="nucleotide sequence ID" value="NZ_FUXS01000001.1"/>
</dbReference>
<dbReference type="HAMAP" id="MF_01539">
    <property type="entry name" value="TmcAL"/>
    <property type="match status" value="1"/>
</dbReference>
<keyword evidence="3 4" id="KW-0694">RNA-binding</keyword>
<dbReference type="Pfam" id="PF05636">
    <property type="entry name" value="HIGH_NTase1"/>
    <property type="match status" value="1"/>
</dbReference>
<keyword evidence="2 4" id="KW-0819">tRNA processing</keyword>
<dbReference type="Proteomes" id="UP000051565">
    <property type="component" value="Unassembled WGS sequence"/>
</dbReference>
<evidence type="ECO:0000256" key="4">
    <source>
        <dbReference type="HAMAP-Rule" id="MF_01539"/>
    </source>
</evidence>
<sequence length="376" mass="43616">MKKLKAVGIIAEYDPFHNGHLFQLKTAKEKTNADLVVVVMSSNWTQRGEPAIFDKWTRTQMALDNGVDLVIELPIQDAVQPAGIFATQAVKLINYLQCSFLSFGSEHADWDFNQFKKVNLNFELSFHKDYRKTYPQVFNQALQENLGLEINNPNDTLGFWYAQAAQKFNSNLELVPIDRKESNHSDENFSKEISSGKSIRMAIKNQQNDYLTYLPKSSINPNNLKPLFWDDFWPYLKYEITQISLSDLKEIYQMTDGLEYRFKKMALNANTFIEFVDAVKSKRYTYTRIQRLCVYVLFKMTVQNISECDSCLRILGTNQIGRQYLKQIKHECPVPIISKIDKNAFENQLYLECKAGTLTEMVNGKQQDLFQHSIII</sequence>
<dbReference type="EMBL" id="JQBT01000032">
    <property type="protein sequence ID" value="KRN79086.1"/>
    <property type="molecule type" value="Genomic_DNA"/>
</dbReference>
<comment type="similarity">
    <text evidence="4">Belongs to the TmcAL family.</text>
</comment>